<dbReference type="GO" id="GO:0016853">
    <property type="term" value="F:isomerase activity"/>
    <property type="evidence" value="ECO:0007669"/>
    <property type="project" value="UniProtKB-KW"/>
</dbReference>
<evidence type="ECO:0000313" key="3">
    <source>
        <dbReference type="Proteomes" id="UP000663419"/>
    </source>
</evidence>
<organism evidence="2 3">
    <name type="scientific">Ajellomyces capsulatus (strain H88)</name>
    <name type="common">Darling's disease fungus</name>
    <name type="synonym">Histoplasma capsulatum</name>
    <dbReference type="NCBI Taxonomy" id="544711"/>
    <lineage>
        <taxon>Eukaryota</taxon>
        <taxon>Fungi</taxon>
        <taxon>Dikarya</taxon>
        <taxon>Ascomycota</taxon>
        <taxon>Pezizomycotina</taxon>
        <taxon>Eurotiomycetes</taxon>
        <taxon>Eurotiomycetidae</taxon>
        <taxon>Onygenales</taxon>
        <taxon>Ajellomycetaceae</taxon>
        <taxon>Histoplasma</taxon>
    </lineage>
</organism>
<dbReference type="Proteomes" id="UP000663419">
    <property type="component" value="Chromosome 1"/>
</dbReference>
<accession>A0A8A1L7Z1</accession>
<dbReference type="AlphaFoldDB" id="A0A8A1L7Z1"/>
<evidence type="ECO:0000313" key="2">
    <source>
        <dbReference type="EMBL" id="QSS50528.1"/>
    </source>
</evidence>
<reference evidence="2" key="1">
    <citation type="submission" date="2021-01" db="EMBL/GenBank/DDBJ databases">
        <title>Chromosome-level genome assembly of a human fungal pathogen reveals clustering of transcriptionally co-regulated genes.</title>
        <authorList>
            <person name="Voorhies M."/>
            <person name="Cohen S."/>
            <person name="Shea T.P."/>
            <person name="Petrus S."/>
            <person name="Munoz J.F."/>
            <person name="Poplawski S."/>
            <person name="Goldman W.E."/>
            <person name="Michael T."/>
            <person name="Cuomo C.A."/>
            <person name="Sil A."/>
            <person name="Beyhan S."/>
        </authorList>
    </citation>
    <scope>NUCLEOTIDE SEQUENCE</scope>
    <source>
        <strain evidence="2">H88</strain>
    </source>
</reference>
<keyword evidence="2" id="KW-0413">Isomerase</keyword>
<sequence>MKRRWRFPLQMKRPNHREKSKLSSLTPGSLQTPPNGRTQTHTPFYLHQMRTQ</sequence>
<dbReference type="EMBL" id="CP069102">
    <property type="protein sequence ID" value="QSS50528.1"/>
    <property type="molecule type" value="Genomic_DNA"/>
</dbReference>
<proteinExistence type="predicted"/>
<gene>
    <name evidence="2" type="ORF">I7I53_11254</name>
</gene>
<dbReference type="VEuPathDB" id="FungiDB:I7I53_11254"/>
<feature type="compositionally biased region" description="Polar residues" evidence="1">
    <location>
        <begin position="22"/>
        <end position="42"/>
    </location>
</feature>
<protein>
    <submittedName>
        <fullName evidence="2">Topoisomerase TRF4</fullName>
    </submittedName>
</protein>
<evidence type="ECO:0000256" key="1">
    <source>
        <dbReference type="SAM" id="MobiDB-lite"/>
    </source>
</evidence>
<name>A0A8A1L7Z1_AJEC8</name>
<feature type="region of interest" description="Disordered" evidence="1">
    <location>
        <begin position="1"/>
        <end position="52"/>
    </location>
</feature>